<dbReference type="OrthoDB" id="9989103at2759"/>
<feature type="domain" description="Tudor" evidence="1">
    <location>
        <begin position="105"/>
        <end position="218"/>
    </location>
</feature>
<accession>A0A8S1HCD1</accession>
<dbReference type="PANTHER" id="PTHR16442">
    <property type="entry name" value="RING FINGER PROTEIN 17"/>
    <property type="match status" value="1"/>
</dbReference>
<evidence type="ECO:0000313" key="2">
    <source>
        <dbReference type="EMBL" id="CAD6192897.1"/>
    </source>
</evidence>
<comment type="caution">
    <text evidence="2">The sequence shown here is derived from an EMBL/GenBank/DDBJ whole genome shotgun (WGS) entry which is preliminary data.</text>
</comment>
<protein>
    <recommendedName>
        <fullName evidence="1">Tudor domain-containing protein</fullName>
    </recommendedName>
</protein>
<evidence type="ECO:0000259" key="1">
    <source>
        <dbReference type="Pfam" id="PF00567"/>
    </source>
</evidence>
<gene>
    <name evidence="2" type="ORF">CAUJ_LOCUS8816</name>
</gene>
<keyword evidence="3" id="KW-1185">Reference proteome</keyword>
<proteinExistence type="predicted"/>
<name>A0A8S1HCD1_9PELO</name>
<dbReference type="InterPro" id="IPR002999">
    <property type="entry name" value="Tudor"/>
</dbReference>
<reference evidence="2" key="1">
    <citation type="submission" date="2020-10" db="EMBL/GenBank/DDBJ databases">
        <authorList>
            <person name="Kikuchi T."/>
        </authorList>
    </citation>
    <scope>NUCLEOTIDE SEQUENCE</scope>
    <source>
        <strain evidence="2">NKZ352</strain>
    </source>
</reference>
<dbReference type="PANTHER" id="PTHR16442:SF1">
    <property type="entry name" value="RING FINGER PROTEIN 17"/>
    <property type="match status" value="1"/>
</dbReference>
<dbReference type="Gene3D" id="2.30.30.140">
    <property type="match status" value="1"/>
</dbReference>
<sequence length="577" mass="67045">MASPEPETFRSFFGIDAEDQKKLNALAEQNLCRDIVESRSSEDYRYRMLVIKYPQFCWKYRATSLISPFFFGEASDSLDTKPSLGTFFWKTTMDPSNFPIFYAKVAHASTPYEVNLQPRYLEKFREKLFEEMQEYYSSDHPDSIFLEDEILNGINVPCACFFDGIWNRGLLTDVTNRTASVTLVDFGTRKVVDLEKVRKLHSRFGRLPPLVLLCRIKNLERQCMEPNIVEMFRESVEKCEGIVRVQLTTLTEPYLVNLFHPKIMDWNICRSIFIRLGMNRNPSTCVFRDHFSQNSSSEFSDEEWEEMETTETSYVRSFGHSTKFLYLEDREFVVGYIENTNLVYLHTQEMLERRENIQDILRDRWNELPKLPEPWMHSESACAVRIPRPPELGKSSDEELFARAAFDRVERDSATLILVDYGIFITSDAHSLDCRAVPDDEKIAIVPQVLVVRVSRWDSPRHHTATVFLRELIPIGTVVNVEKNSKNTQTPIHVVLTKSNSERNVNEMLTERLEKSKVDVNCQEVVPYVSRTHAKTRERTCAFRLDNRRSTCCAKRFAAVNRRAAPIHTFSHAAAPI</sequence>
<dbReference type="Pfam" id="PF00567">
    <property type="entry name" value="TUDOR"/>
    <property type="match status" value="1"/>
</dbReference>
<dbReference type="AlphaFoldDB" id="A0A8S1HCD1"/>
<dbReference type="Proteomes" id="UP000835052">
    <property type="component" value="Unassembled WGS sequence"/>
</dbReference>
<evidence type="ECO:0000313" key="3">
    <source>
        <dbReference type="Proteomes" id="UP000835052"/>
    </source>
</evidence>
<dbReference type="SUPFAM" id="SSF63748">
    <property type="entry name" value="Tudor/PWWP/MBT"/>
    <property type="match status" value="1"/>
</dbReference>
<dbReference type="EMBL" id="CAJGYM010000030">
    <property type="protein sequence ID" value="CAD6192897.1"/>
    <property type="molecule type" value="Genomic_DNA"/>
</dbReference>
<organism evidence="2 3">
    <name type="scientific">Caenorhabditis auriculariae</name>
    <dbReference type="NCBI Taxonomy" id="2777116"/>
    <lineage>
        <taxon>Eukaryota</taxon>
        <taxon>Metazoa</taxon>
        <taxon>Ecdysozoa</taxon>
        <taxon>Nematoda</taxon>
        <taxon>Chromadorea</taxon>
        <taxon>Rhabditida</taxon>
        <taxon>Rhabditina</taxon>
        <taxon>Rhabditomorpha</taxon>
        <taxon>Rhabditoidea</taxon>
        <taxon>Rhabditidae</taxon>
        <taxon>Peloderinae</taxon>
        <taxon>Caenorhabditis</taxon>
    </lineage>
</organism>